<proteinExistence type="predicted"/>
<evidence type="ECO:0000259" key="2">
    <source>
        <dbReference type="Pfam" id="PF24564"/>
    </source>
</evidence>
<sequence length="934" mass="105686">MSKRASDGAKIPLLDLIDGLNQSIKSEDPPSGTYSKILFDRDEVEGLSIRAPAYDSKFQLVLDSLNELTTDLLKAIPEQHHQHAIFKHLVKQLKRAATCPASRKRRINVIGKSGAGKSTLMNCLMGLVGFAKADIATGCTTIPTSHEAPFADQILDFAAHIQYFSIKTIRQRLTSMWHDYYDFHFEENKSDWTEDDRQDARQSAQTALDALCSLFRSHDAFSTDLKAKQTLKALRFEHIDNIIGPWVTWCRDVLPTPGQEGDDLSDLDDRIPVLKFETSTQQELRAQLDIYAYPDTRRTSFWPLVDTIRVGLRGIRILSYVTLVDWPGAGDTNDLRGKASTGRVADCDEVWIVSDPNRICTDPAIWRSISRFAATHPCSIICTKVDEKCDDFTDMDKIRKDGFEMGEIDDLRASEKDTSEHVETYKNTLQEWTEIIGLGFQTLPDNKRLKVSQEDVAQRQARLPEVQNELFVSQRKLSDIQRDRRTRVVEIRNAWLRTQIHSQLKRDISAAYHVDVFFASSRHYLAHKRLETVSGALLPLADTGIPGLRQHILRQASPGIVTSVRHYITGEVSRVLEGVGVAAAPKDLADCYAVLEHIKKKHNLGIQAQQSYMEATDDGSSECFIRGIEDKRQRLAIAAVKVVEGLREWHAMSLKAFIAKDGDFATQRQKAQRWNEKFAGKLGDIILRSWNSFAATKVESTKTLESFLKAELRDIIQLSSTERGASKRLADREGQFRVFVETQVQQLTNKCDNAAEMYAVKMRGIKVDAIKTGCRLSKSYFDYAMEPTYAEARGIRGRGFIKKANDHFEAHMKNNGKKSPFIFAAFLLKDAADSAAEEQADAAVQAFCECLDDIYQWLDGVFVEHGDVRGIWAILLDLEKAHKLGQRKVLECEHRLKMVDEEYGKEEENAKRLKRNAADRERNAKARLAKLELA</sequence>
<keyword evidence="4" id="KW-1185">Reference proteome</keyword>
<dbReference type="SUPFAM" id="SSF52540">
    <property type="entry name" value="P-loop containing nucleoside triphosphate hydrolases"/>
    <property type="match status" value="2"/>
</dbReference>
<dbReference type="Proteomes" id="UP000016931">
    <property type="component" value="Unassembled WGS sequence"/>
</dbReference>
<dbReference type="OMA" id="TELCKEM"/>
<evidence type="ECO:0000256" key="1">
    <source>
        <dbReference type="SAM" id="Coils"/>
    </source>
</evidence>
<dbReference type="EMBL" id="KB456261">
    <property type="protein sequence ID" value="EMF16100.1"/>
    <property type="molecule type" value="Genomic_DNA"/>
</dbReference>
<dbReference type="PANTHER" id="PTHR36681:SF3">
    <property type="entry name" value="NUCLEAR GTPASE, GERMINAL CENTER-ASSOCIATED, TANDEM DUPLICATE 3"/>
    <property type="match status" value="1"/>
</dbReference>
<dbReference type="HOGENOM" id="CLU_313557_0_0_1"/>
<dbReference type="InterPro" id="IPR027417">
    <property type="entry name" value="P-loop_NTPase"/>
</dbReference>
<dbReference type="OrthoDB" id="3598281at2759"/>
<protein>
    <recommendedName>
        <fullName evidence="2">DUF7605 domain-containing protein</fullName>
    </recommendedName>
</protein>
<dbReference type="PANTHER" id="PTHR36681">
    <property type="entry name" value="NUCLEAR GTPASE, GERMINAL CENTER-ASSOCIATED, TANDEM DUPLICATE 3"/>
    <property type="match status" value="1"/>
</dbReference>
<dbReference type="InterPro" id="IPR056024">
    <property type="entry name" value="DUF7605"/>
</dbReference>
<dbReference type="Pfam" id="PF24564">
    <property type="entry name" value="DUF7605"/>
    <property type="match status" value="1"/>
</dbReference>
<dbReference type="GeneID" id="27898271"/>
<dbReference type="eggNOG" id="ENOG502SJYS">
    <property type="taxonomic scope" value="Eukaryota"/>
</dbReference>
<accession>M3DE93</accession>
<dbReference type="AlphaFoldDB" id="M3DE93"/>
<dbReference type="STRING" id="692275.M3DE93"/>
<evidence type="ECO:0000313" key="3">
    <source>
        <dbReference type="EMBL" id="EMF16100.1"/>
    </source>
</evidence>
<feature type="coiled-coil region" evidence="1">
    <location>
        <begin position="896"/>
        <end position="934"/>
    </location>
</feature>
<keyword evidence="1" id="KW-0175">Coiled coil</keyword>
<gene>
    <name evidence="3" type="ORF">SEPMUDRAFT_115151</name>
</gene>
<evidence type="ECO:0000313" key="4">
    <source>
        <dbReference type="Proteomes" id="UP000016931"/>
    </source>
</evidence>
<organism evidence="3 4">
    <name type="scientific">Sphaerulina musiva (strain SO2202)</name>
    <name type="common">Poplar stem canker fungus</name>
    <name type="synonym">Septoria musiva</name>
    <dbReference type="NCBI Taxonomy" id="692275"/>
    <lineage>
        <taxon>Eukaryota</taxon>
        <taxon>Fungi</taxon>
        <taxon>Dikarya</taxon>
        <taxon>Ascomycota</taxon>
        <taxon>Pezizomycotina</taxon>
        <taxon>Dothideomycetes</taxon>
        <taxon>Dothideomycetidae</taxon>
        <taxon>Mycosphaerellales</taxon>
        <taxon>Mycosphaerellaceae</taxon>
        <taxon>Sphaerulina</taxon>
    </lineage>
</organism>
<name>M3DE93_SPHMS</name>
<dbReference type="RefSeq" id="XP_016764221.1">
    <property type="nucleotide sequence ID" value="XM_016901134.1"/>
</dbReference>
<reference evidence="3 4" key="1">
    <citation type="journal article" date="2012" name="PLoS Pathog.">
        <title>Diverse lifestyles and strategies of plant pathogenesis encoded in the genomes of eighteen Dothideomycetes fungi.</title>
        <authorList>
            <person name="Ohm R.A."/>
            <person name="Feau N."/>
            <person name="Henrissat B."/>
            <person name="Schoch C.L."/>
            <person name="Horwitz B.A."/>
            <person name="Barry K.W."/>
            <person name="Condon B.J."/>
            <person name="Copeland A.C."/>
            <person name="Dhillon B."/>
            <person name="Glaser F."/>
            <person name="Hesse C.N."/>
            <person name="Kosti I."/>
            <person name="LaButti K."/>
            <person name="Lindquist E.A."/>
            <person name="Lucas S."/>
            <person name="Salamov A.A."/>
            <person name="Bradshaw R.E."/>
            <person name="Ciuffetti L."/>
            <person name="Hamelin R.C."/>
            <person name="Kema G.H.J."/>
            <person name="Lawrence C."/>
            <person name="Scott J.A."/>
            <person name="Spatafora J.W."/>
            <person name="Turgeon B.G."/>
            <person name="de Wit P.J.G.M."/>
            <person name="Zhong S."/>
            <person name="Goodwin S.B."/>
            <person name="Grigoriev I.V."/>
        </authorList>
    </citation>
    <scope>NUCLEOTIDE SEQUENCE [LARGE SCALE GENOMIC DNA]</scope>
    <source>
        <strain evidence="3 4">SO2202</strain>
    </source>
</reference>
<feature type="domain" description="DUF7605" evidence="2">
    <location>
        <begin position="633"/>
        <end position="815"/>
    </location>
</feature>
<dbReference type="Gene3D" id="3.40.50.300">
    <property type="entry name" value="P-loop containing nucleotide triphosphate hydrolases"/>
    <property type="match status" value="1"/>
</dbReference>